<dbReference type="OrthoDB" id="5946233at2759"/>
<gene>
    <name evidence="3" type="ORF">FA13DRAFT_1795689</name>
</gene>
<dbReference type="EMBL" id="QPFP01000048">
    <property type="protein sequence ID" value="TEB26509.1"/>
    <property type="molecule type" value="Genomic_DNA"/>
</dbReference>
<dbReference type="STRING" id="71717.A0A4Y7SZ57"/>
<organism evidence="3 4">
    <name type="scientific">Coprinellus micaceus</name>
    <name type="common">Glistening ink-cap mushroom</name>
    <name type="synonym">Coprinus micaceus</name>
    <dbReference type="NCBI Taxonomy" id="71717"/>
    <lineage>
        <taxon>Eukaryota</taxon>
        <taxon>Fungi</taxon>
        <taxon>Dikarya</taxon>
        <taxon>Basidiomycota</taxon>
        <taxon>Agaricomycotina</taxon>
        <taxon>Agaricomycetes</taxon>
        <taxon>Agaricomycetidae</taxon>
        <taxon>Agaricales</taxon>
        <taxon>Agaricineae</taxon>
        <taxon>Psathyrellaceae</taxon>
        <taxon>Coprinellus</taxon>
    </lineage>
</organism>
<evidence type="ECO:0000256" key="1">
    <source>
        <dbReference type="SAM" id="MobiDB-lite"/>
    </source>
</evidence>
<evidence type="ECO:0000313" key="4">
    <source>
        <dbReference type="Proteomes" id="UP000298030"/>
    </source>
</evidence>
<proteinExistence type="predicted"/>
<dbReference type="Proteomes" id="UP000298030">
    <property type="component" value="Unassembled WGS sequence"/>
</dbReference>
<evidence type="ECO:0000259" key="2">
    <source>
        <dbReference type="Pfam" id="PF24764"/>
    </source>
</evidence>
<reference evidence="3 4" key="1">
    <citation type="journal article" date="2019" name="Nat. Ecol. Evol.">
        <title>Megaphylogeny resolves global patterns of mushroom evolution.</title>
        <authorList>
            <person name="Varga T."/>
            <person name="Krizsan K."/>
            <person name="Foldi C."/>
            <person name="Dima B."/>
            <person name="Sanchez-Garcia M."/>
            <person name="Sanchez-Ramirez S."/>
            <person name="Szollosi G.J."/>
            <person name="Szarkandi J.G."/>
            <person name="Papp V."/>
            <person name="Albert L."/>
            <person name="Andreopoulos W."/>
            <person name="Angelini C."/>
            <person name="Antonin V."/>
            <person name="Barry K.W."/>
            <person name="Bougher N.L."/>
            <person name="Buchanan P."/>
            <person name="Buyck B."/>
            <person name="Bense V."/>
            <person name="Catcheside P."/>
            <person name="Chovatia M."/>
            <person name="Cooper J."/>
            <person name="Damon W."/>
            <person name="Desjardin D."/>
            <person name="Finy P."/>
            <person name="Geml J."/>
            <person name="Haridas S."/>
            <person name="Hughes K."/>
            <person name="Justo A."/>
            <person name="Karasinski D."/>
            <person name="Kautmanova I."/>
            <person name="Kiss B."/>
            <person name="Kocsube S."/>
            <person name="Kotiranta H."/>
            <person name="LaButti K.M."/>
            <person name="Lechner B.E."/>
            <person name="Liimatainen K."/>
            <person name="Lipzen A."/>
            <person name="Lukacs Z."/>
            <person name="Mihaltcheva S."/>
            <person name="Morgado L.N."/>
            <person name="Niskanen T."/>
            <person name="Noordeloos M.E."/>
            <person name="Ohm R.A."/>
            <person name="Ortiz-Santana B."/>
            <person name="Ovrebo C."/>
            <person name="Racz N."/>
            <person name="Riley R."/>
            <person name="Savchenko A."/>
            <person name="Shiryaev A."/>
            <person name="Soop K."/>
            <person name="Spirin V."/>
            <person name="Szebenyi C."/>
            <person name="Tomsovsky M."/>
            <person name="Tulloss R.E."/>
            <person name="Uehling J."/>
            <person name="Grigoriev I.V."/>
            <person name="Vagvolgyi C."/>
            <person name="Papp T."/>
            <person name="Martin F.M."/>
            <person name="Miettinen O."/>
            <person name="Hibbett D.S."/>
            <person name="Nagy L.G."/>
        </authorList>
    </citation>
    <scope>NUCLEOTIDE SEQUENCE [LARGE SCALE GENOMIC DNA]</scope>
    <source>
        <strain evidence="3 4">FP101781</strain>
    </source>
</reference>
<dbReference type="PANTHER" id="PTHR46177">
    <property type="entry name" value="INTEGRASE CATALYTIC DOMAIN-CONTAINING PROTEIN"/>
    <property type="match status" value="1"/>
</dbReference>
<feature type="compositionally biased region" description="Acidic residues" evidence="1">
    <location>
        <begin position="449"/>
        <end position="468"/>
    </location>
</feature>
<sequence>MPNQHLPNSPLSDIEDDIRYYFYQGKNDLEILRLIKTFHIDTNRFGLGATNFKKMRAALGLLSTRQQAHTPETIREDMIDLRKLYPNAGIREMISLLLKKKQKKVTRSTLEHYFAIFEPELKQVRMGRKLKRRQFWAAGVNVLWCIDQHDKWKYKFGLCLHVGVDAFSGYILWLRIWWNNSNPVLICNYYLETVQSLGYVPLLTQSDPGTENVCVSDAQSFLRQWEDPSLHGSIQHNWKRNKSNIKAEIEWSSLRRRNPIEVLLFRWLFIPYLQSELDFHQERVNSFRKQKNKHKLTPAGRPEDIHFRPRFYGDCRDFKVTVHPEAINEVKQTFIPPNHPVFTLVPLSFEREVTRIYDDLGHPALNSDVIWGVYLEIYEQLQVEITTEIIPFATVKSWSDGVVRDATDDDKLIVEAQDIQPAAEVYDIDGPVPEGFTMAEEGGPMQAEWTDDEGEGDGDEWVPAEDSE</sequence>
<protein>
    <recommendedName>
        <fullName evidence="2">Integrase core domain-containing protein</fullName>
    </recommendedName>
</protein>
<feature type="domain" description="Integrase core" evidence="2">
    <location>
        <begin position="139"/>
        <end position="237"/>
    </location>
</feature>
<comment type="caution">
    <text evidence="3">The sequence shown here is derived from an EMBL/GenBank/DDBJ whole genome shotgun (WGS) entry which is preliminary data.</text>
</comment>
<evidence type="ECO:0000313" key="3">
    <source>
        <dbReference type="EMBL" id="TEB26509.1"/>
    </source>
</evidence>
<feature type="region of interest" description="Disordered" evidence="1">
    <location>
        <begin position="435"/>
        <end position="468"/>
    </location>
</feature>
<dbReference type="AlphaFoldDB" id="A0A4Y7SZ57"/>
<name>A0A4Y7SZ57_COPMI</name>
<dbReference type="InterPro" id="IPR058913">
    <property type="entry name" value="Integrase_dom_put"/>
</dbReference>
<accession>A0A4Y7SZ57</accession>
<dbReference type="Pfam" id="PF24764">
    <property type="entry name" value="rva_4"/>
    <property type="match status" value="1"/>
</dbReference>
<keyword evidence="4" id="KW-1185">Reference proteome</keyword>
<dbReference type="PANTHER" id="PTHR46177:SF1">
    <property type="entry name" value="INTEGRASE CATALYTIC DOMAIN-CONTAINING PROTEIN"/>
    <property type="match status" value="1"/>
</dbReference>